<gene>
    <name evidence="2" type="ORF">KQX54_010284</name>
</gene>
<organism evidence="2 3">
    <name type="scientific">Cotesia glomerata</name>
    <name type="common">Lepidopteran parasitic wasp</name>
    <name type="synonym">Apanteles glomeratus</name>
    <dbReference type="NCBI Taxonomy" id="32391"/>
    <lineage>
        <taxon>Eukaryota</taxon>
        <taxon>Metazoa</taxon>
        <taxon>Ecdysozoa</taxon>
        <taxon>Arthropoda</taxon>
        <taxon>Hexapoda</taxon>
        <taxon>Insecta</taxon>
        <taxon>Pterygota</taxon>
        <taxon>Neoptera</taxon>
        <taxon>Endopterygota</taxon>
        <taxon>Hymenoptera</taxon>
        <taxon>Apocrita</taxon>
        <taxon>Ichneumonoidea</taxon>
        <taxon>Braconidae</taxon>
        <taxon>Microgastrinae</taxon>
        <taxon>Cotesia</taxon>
    </lineage>
</organism>
<dbReference type="EMBL" id="JAHXZJ010002609">
    <property type="protein sequence ID" value="KAH0539952.1"/>
    <property type="molecule type" value="Genomic_DNA"/>
</dbReference>
<evidence type="ECO:0000313" key="3">
    <source>
        <dbReference type="Proteomes" id="UP000826195"/>
    </source>
</evidence>
<protein>
    <recommendedName>
        <fullName evidence="4">BEN domain-containing protein</fullName>
    </recommendedName>
</protein>
<feature type="region of interest" description="Disordered" evidence="1">
    <location>
        <begin position="158"/>
        <end position="178"/>
    </location>
</feature>
<proteinExistence type="predicted"/>
<evidence type="ECO:0008006" key="4">
    <source>
        <dbReference type="Google" id="ProtNLM"/>
    </source>
</evidence>
<keyword evidence="3" id="KW-1185">Reference proteome</keyword>
<sequence>MNNDKRAKWFALVKWVGGDDDKKMTAGIDVRHINDFDLDEYHNENHDPKAVYVIEWHDSVKMPLGGWKCYQAMVIDVSKSIKTLEKKLEALEGVKSPGPSVKPVEVLEQTDFSEDIEVVKTLTTENPKKTLRFSDDIKNIKTSDKEVAIIKEIPYGDLNSAKEQPGEGSTSNHQLGDSNKEALYEDKLKANKRPSNFHLPPSGDPKKCKPVKSAKMKELGHEGSGVWITRDQWDEAKRKNSFTAMTGSLLSSVFPVDVLLKSNYKGGSSKNTEFKDKKYKALDEKLLRRLSKRNTKDFKDGPFGTAVNNKCGKVRNEMKKQKLKAEKLLEEAARND</sequence>
<name>A0AAV7HYE9_COTGL</name>
<dbReference type="Proteomes" id="UP000826195">
    <property type="component" value="Unassembled WGS sequence"/>
</dbReference>
<reference evidence="2 3" key="1">
    <citation type="journal article" date="2021" name="J. Hered.">
        <title>A chromosome-level genome assembly of the parasitoid wasp, Cotesia glomerata (Hymenoptera: Braconidae).</title>
        <authorList>
            <person name="Pinto B.J."/>
            <person name="Weis J.J."/>
            <person name="Gamble T."/>
            <person name="Ode P.J."/>
            <person name="Paul R."/>
            <person name="Zaspel J.M."/>
        </authorList>
    </citation>
    <scope>NUCLEOTIDE SEQUENCE [LARGE SCALE GENOMIC DNA]</scope>
    <source>
        <strain evidence="2">CgM1</strain>
    </source>
</reference>
<feature type="compositionally biased region" description="Polar residues" evidence="1">
    <location>
        <begin position="167"/>
        <end position="177"/>
    </location>
</feature>
<evidence type="ECO:0000313" key="2">
    <source>
        <dbReference type="EMBL" id="KAH0539952.1"/>
    </source>
</evidence>
<comment type="caution">
    <text evidence="2">The sequence shown here is derived from an EMBL/GenBank/DDBJ whole genome shotgun (WGS) entry which is preliminary data.</text>
</comment>
<accession>A0AAV7HYE9</accession>
<dbReference type="Gene3D" id="1.10.10.2590">
    <property type="entry name" value="BEN domain"/>
    <property type="match status" value="1"/>
</dbReference>
<evidence type="ECO:0000256" key="1">
    <source>
        <dbReference type="SAM" id="MobiDB-lite"/>
    </source>
</evidence>
<dbReference type="AlphaFoldDB" id="A0AAV7HYE9"/>